<evidence type="ECO:0000313" key="12">
    <source>
        <dbReference type="Proteomes" id="UP000217245"/>
    </source>
</evidence>
<reference evidence="13 14" key="5">
    <citation type="submission" date="2018-11" db="EMBL/GenBank/DDBJ databases">
        <title>Genomic profiling of Staphylococcus species from a Poultry farm system in KwaZulu-Natal, South Africa.</title>
        <authorList>
            <person name="Amoako D.G."/>
            <person name="Somboro A.M."/>
            <person name="Abia A.L.K."/>
            <person name="Bester L.A."/>
            <person name="Essack S.Y."/>
        </authorList>
    </citation>
    <scope>NUCLEOTIDE SEQUENCE [LARGE SCALE GENOMIC DNA]</scope>
    <source>
        <strain evidence="11 14">SA12</strain>
        <strain evidence="10 13">SA9</strain>
    </source>
</reference>
<dbReference type="Proteomes" id="UP000293434">
    <property type="component" value="Unassembled WGS sequence"/>
</dbReference>
<dbReference type="Proteomes" id="UP000052129">
    <property type="component" value="Unassembled WGS sequence"/>
</dbReference>
<dbReference type="AlphaFoldDB" id="A0A0G2LQ55"/>
<evidence type="ECO:0000313" key="1">
    <source>
        <dbReference type="EMBL" id="ATC70491.1"/>
    </source>
</evidence>
<organism evidence="3">
    <name type="scientific">Staphylococcus aureus</name>
    <dbReference type="NCBI Taxonomy" id="1280"/>
    <lineage>
        <taxon>Bacteria</taxon>
        <taxon>Bacillati</taxon>
        <taxon>Bacillota</taxon>
        <taxon>Bacilli</taxon>
        <taxon>Bacillales</taxon>
        <taxon>Staphylococcaceae</taxon>
        <taxon>Staphylococcus</taxon>
    </lineage>
</organism>
<dbReference type="Proteomes" id="UP000471199">
    <property type="component" value="Unassembled WGS sequence"/>
</dbReference>
<evidence type="ECO:0000313" key="6">
    <source>
        <dbReference type="EMBL" id="MVK35572.1"/>
    </source>
</evidence>
<reference evidence="9 18" key="7">
    <citation type="journal article" date="2020" name="J. Antimicrob. Chemother.">
        <title>Detection of heterogeneous vancomycin intermediate resistance in MRSA isolates from Latin America.</title>
        <authorList>
            <person name="Castro B.E."/>
            <person name="Berrio M."/>
            <person name="Vargas M.L."/>
            <person name="Carvajal L.P."/>
            <person name="Millan L.V."/>
            <person name="Rios R."/>
            <person name="Hernandez A.K."/>
            <person name="Rincon S."/>
            <person name="Cubides P."/>
            <person name="Forero E."/>
            <person name="Dinh A."/>
            <person name="Seas C."/>
            <person name="Munita J.M."/>
            <person name="Arias C.A."/>
            <person name="Reyes J."/>
            <person name="Diaz L."/>
        </authorList>
    </citation>
    <scope>NUCLEOTIDE SEQUENCE [LARGE SCALE GENOMIC DNA]</scope>
    <source>
        <strain evidence="9 18">UE1097</strain>
    </source>
</reference>
<evidence type="ECO:0000313" key="2">
    <source>
        <dbReference type="EMBL" id="KMR36313.1"/>
    </source>
</evidence>
<dbReference type="EMBL" id="CP023391">
    <property type="protein sequence ID" value="ATC70491.1"/>
    <property type="molecule type" value="Genomic_DNA"/>
</dbReference>
<dbReference type="EMBL" id="LALQ01000034">
    <property type="protein sequence ID" value="KMR56982.1"/>
    <property type="molecule type" value="Genomic_DNA"/>
</dbReference>
<reference evidence="1 12" key="4">
    <citation type="submission" date="2017-09" db="EMBL/GenBank/DDBJ databases">
        <title>A single nucleotide polymorphism in the Staphylococcus aureus virulence regulator SaeR abolishes pathogenesis.</title>
        <authorList>
            <person name="Copin R.J."/>
            <person name="Sause W."/>
            <person name="Shopsin B."/>
            <person name="Torres V.J."/>
        </authorList>
    </citation>
    <scope>NUCLEOTIDE SEQUENCE [LARGE SCALE GENOMIC DNA]</scope>
    <source>
        <strain evidence="12">Newman</strain>
        <strain evidence="1">Newman_D2C</strain>
    </source>
</reference>
<dbReference type="EMBL" id="JAANEC010000018">
    <property type="protein sequence ID" value="NUY11185.1"/>
    <property type="molecule type" value="Genomic_DNA"/>
</dbReference>
<accession>A0A1E8X8T2</accession>
<dbReference type="Proteomes" id="UP000217245">
    <property type="component" value="Chromosome"/>
</dbReference>
<evidence type="ECO:0000313" key="3">
    <source>
        <dbReference type="EMBL" id="KMR56982.1"/>
    </source>
</evidence>
<reference evidence="5" key="9">
    <citation type="journal article" date="2021" name="Front Med (Lausanne)">
        <title>The Prevalence and Determinants of Fusidic Acid Resistance Among Methicillin-Resistant Staphylococcus aureus Clinical Isolates in China.</title>
        <authorList>
            <person name="Zhao H."/>
            <person name="Wang X."/>
            <person name="Wang B."/>
            <person name="Xu Y."/>
            <person name="Rao L."/>
            <person name="Wan B."/>
            <person name="Guo Y."/>
            <person name="Wu X."/>
            <person name="Yu J."/>
            <person name="Chen L."/>
            <person name="Li M."/>
            <person name="Yu F."/>
        </authorList>
    </citation>
    <scope>NUCLEOTIDE SEQUENCE</scope>
    <source>
        <strain evidence="5">NC-4</strain>
    </source>
</reference>
<dbReference type="Proteomes" id="UP000547874">
    <property type="component" value="Unassembled WGS sequence"/>
</dbReference>
<evidence type="ECO:0000313" key="7">
    <source>
        <dbReference type="EMBL" id="MVM10872.1"/>
    </source>
</evidence>
<dbReference type="EMBL" id="LALJ01000016">
    <property type="protein sequence ID" value="KMR36313.1"/>
    <property type="molecule type" value="Genomic_DNA"/>
</dbReference>
<dbReference type="Proteomes" id="UP001200271">
    <property type="component" value="Unassembled WGS sequence"/>
</dbReference>
<dbReference type="EMBL" id="JAIUEN010000074">
    <property type="protein sequence ID" value="MCE3362584.1"/>
    <property type="molecule type" value="Genomic_DNA"/>
</dbReference>
<dbReference type="EMBL" id="JAAFLG010000024">
    <property type="protein sequence ID" value="NDP57014.1"/>
    <property type="molecule type" value="Genomic_DNA"/>
</dbReference>
<dbReference type="EMBL" id="RQTF01000176">
    <property type="protein sequence ID" value="RZI06642.1"/>
    <property type="molecule type" value="Genomic_DNA"/>
</dbReference>
<sequence>MTTQSFIFMNIILLDGATQRHPFFICQILAFLFPKFPHINLLLFNPILSTFSNIIIHIDHFHANKKDDN</sequence>
<evidence type="ECO:0000313" key="14">
    <source>
        <dbReference type="Proteomes" id="UP000294017"/>
    </source>
</evidence>
<evidence type="ECO:0000313" key="17">
    <source>
        <dbReference type="Proteomes" id="UP000478867"/>
    </source>
</evidence>
<evidence type="ECO:0000313" key="13">
    <source>
        <dbReference type="Proteomes" id="UP000293434"/>
    </source>
</evidence>
<evidence type="ECO:0000313" key="9">
    <source>
        <dbReference type="EMBL" id="NUY11185.1"/>
    </source>
</evidence>
<protein>
    <submittedName>
        <fullName evidence="3">Uncharacterized protein</fullName>
    </submittedName>
</protein>
<evidence type="ECO:0000313" key="15">
    <source>
        <dbReference type="Proteomes" id="UP000466646"/>
    </source>
</evidence>
<reference evidence="4" key="2">
    <citation type="submission" date="2015-06" db="EMBL/GenBank/DDBJ databases">
        <authorList>
            <person name="Diene S.M."/>
            <person name="Von Dach E."/>
            <person name="Fankhauser C."/>
            <person name="Schrenzel J."/>
            <person name="Harbarth S."/>
            <person name="Francois P."/>
        </authorList>
    </citation>
    <scope>NUCLEOTIDE SEQUENCE</scope>
    <source>
        <strain evidence="4">MRSA_S26</strain>
    </source>
</reference>
<dbReference type="EMBL" id="LFVP01000005">
    <property type="protein sequence ID" value="KSA79879.1"/>
    <property type="molecule type" value="Genomic_DNA"/>
</dbReference>
<evidence type="ECO:0000313" key="16">
    <source>
        <dbReference type="Proteomes" id="UP000471199"/>
    </source>
</evidence>
<dbReference type="Proteomes" id="UP000466646">
    <property type="component" value="Unassembled WGS sequence"/>
</dbReference>
<evidence type="ECO:0000313" key="8">
    <source>
        <dbReference type="EMBL" id="NDP57014.1"/>
    </source>
</evidence>
<evidence type="ECO:0000313" key="11">
    <source>
        <dbReference type="EMBL" id="RZI06642.1"/>
    </source>
</evidence>
<reference evidence="5" key="10">
    <citation type="submission" date="2023-08" db="EMBL/GenBank/DDBJ databases">
        <authorList>
            <person name="Zhao H."/>
            <person name="Wang X."/>
        </authorList>
    </citation>
    <scope>NUCLEOTIDE SEQUENCE</scope>
    <source>
        <strain evidence="5">NC-4</strain>
    </source>
</reference>
<dbReference type="EMBL" id="RQTC01000011">
    <property type="protein sequence ID" value="RZH95929.1"/>
    <property type="molecule type" value="Genomic_DNA"/>
</dbReference>
<accession>A0A0G2LQ55</accession>
<reference evidence="3" key="1">
    <citation type="journal article" date="2015" name="J. Infect. Dis.">
        <title>Parallel Epidemics of Community-Associated Methicillin-Resistant Staphylococcus aureus USA300 Infection in North and South America.</title>
        <authorList>
            <person name="Planet P.J."/>
            <person name="Diaz L."/>
            <person name="Kolokotronis S.O."/>
            <person name="Narechania A."/>
            <person name="Reyes J."/>
            <person name="Xing G."/>
            <person name="Rincon S."/>
            <person name="Smith H."/>
            <person name="Panesso D."/>
            <person name="Ryan C."/>
            <person name="Smith D.P."/>
            <person name="Guzman M."/>
            <person name="Zurita J."/>
            <person name="Sebra R."/>
            <person name="Deikus G."/>
            <person name="Nolan R.L."/>
            <person name="Tenover F.C."/>
            <person name="Weinstock G.M."/>
            <person name="Robinson D.A."/>
            <person name="Arias C.A."/>
        </authorList>
    </citation>
    <scope>NUCLEOTIDE SEQUENCE</scope>
    <source>
        <strain evidence="2">CA15</strain>
        <strain evidence="3">M121</strain>
    </source>
</reference>
<dbReference type="EMBL" id="WPXC01000017">
    <property type="protein sequence ID" value="MVM10872.1"/>
    <property type="molecule type" value="Genomic_DNA"/>
</dbReference>
<reference evidence="8 15" key="8">
    <citation type="submission" date="2020-01" db="EMBL/GenBank/DDBJ databases">
        <title>Analysis of Virulence and Antimicrobial Resistance Gene Carriage in Staphylococcus aureus Infections in Equids Using Whole Genome Sequencing.</title>
        <authorList>
            <person name="Little S.V."/>
            <person name="Hillhouse A.E."/>
            <person name="Cohen N.D."/>
            <person name="Lawhon S.D."/>
            <person name="Bryan L.K."/>
        </authorList>
    </citation>
    <scope>NUCLEOTIDE SEQUENCE [LARGE SCALE GENOMIC DNA]</scope>
    <source>
        <strain evidence="8 15">61-017</strain>
    </source>
</reference>
<evidence type="ECO:0000313" key="4">
    <source>
        <dbReference type="EMBL" id="KSA79879.1"/>
    </source>
</evidence>
<dbReference type="OMA" id="ICQILVF"/>
<dbReference type="Proteomes" id="UP000294017">
    <property type="component" value="Unassembled WGS sequence"/>
</dbReference>
<dbReference type="Proteomes" id="UP000478867">
    <property type="component" value="Unassembled WGS sequence"/>
</dbReference>
<dbReference type="EMBL" id="WPTS01000035">
    <property type="protein sequence ID" value="MVK35572.1"/>
    <property type="molecule type" value="Genomic_DNA"/>
</dbReference>
<dbReference type="RefSeq" id="WP_000211676.1">
    <property type="nucleotide sequence ID" value="NC_021670.1"/>
</dbReference>
<reference evidence="16 17" key="6">
    <citation type="submission" date="2019-11" db="EMBL/GenBank/DDBJ databases">
        <title>Implementation of targeted gown and glove precautions to prevent Staphylococcus aureus acquisition in community-based nursing homes.</title>
        <authorList>
            <person name="Stine O.C."/>
        </authorList>
    </citation>
    <scope>NUCLEOTIDE SEQUENCE [LARGE SCALE GENOMIC DNA]</scope>
    <source>
        <strain evidence="7 17">S_1081.LBCF.DN</strain>
        <strain evidence="6 16">S_2062.LAUP.DI</strain>
    </source>
</reference>
<evidence type="ECO:0000313" key="5">
    <source>
        <dbReference type="EMBL" id="MCE3362584.1"/>
    </source>
</evidence>
<gene>
    <name evidence="4" type="ORF">ACR79_09085</name>
    <name evidence="1" type="ORF">CNH36_02120</name>
    <name evidence="10" type="ORF">EIG94_00610</name>
    <name evidence="11" type="ORF">EIH03_09555</name>
    <name evidence="3" type="ORF">EP54_08105</name>
    <name evidence="2" type="ORF">EQ90_08485</name>
    <name evidence="6" type="ORF">GO814_10530</name>
    <name evidence="7" type="ORF">GO942_09230</name>
    <name evidence="9" type="ORF">GQX37_01235</name>
    <name evidence="8" type="ORF">GZ130_10405</name>
    <name evidence="5" type="ORF">LB359_09565</name>
</gene>
<evidence type="ECO:0000313" key="18">
    <source>
        <dbReference type="Proteomes" id="UP000547874"/>
    </source>
</evidence>
<proteinExistence type="predicted"/>
<evidence type="ECO:0000313" key="10">
    <source>
        <dbReference type="EMBL" id="RZH95929.1"/>
    </source>
</evidence>
<name>A0A0G2LQ55_STAAU</name>
<reference evidence="4" key="3">
    <citation type="journal article" date="2016" name="J. Infect. Dis.">
        <title>Comparative Genomics of Community-Associated Methicillin-Resistant Staphylococcus aureus Shows the Emergence of Clone ST8-USA300 in Geneva, Switzerland.</title>
        <authorList>
            <person name="Von Dach E."/>
            <person name="Diene S.M."/>
            <person name="Fankhauser C."/>
            <person name="Schrenzel J."/>
            <person name="Harbarth S."/>
            <person name="Francois P."/>
        </authorList>
    </citation>
    <scope>NUCLEOTIDE SEQUENCE</scope>
    <source>
        <strain evidence="4">MRSA_S26</strain>
    </source>
</reference>